<evidence type="ECO:0000313" key="11">
    <source>
        <dbReference type="Proteomes" id="UP000076623"/>
    </source>
</evidence>
<organism evidence="10 11">
    <name type="scientific">Fictibacillus phosphorivorans</name>
    <dbReference type="NCBI Taxonomy" id="1221500"/>
    <lineage>
        <taxon>Bacteria</taxon>
        <taxon>Bacillati</taxon>
        <taxon>Bacillota</taxon>
        <taxon>Bacilli</taxon>
        <taxon>Bacillales</taxon>
        <taxon>Fictibacillaceae</taxon>
        <taxon>Fictibacillus</taxon>
    </lineage>
</organism>
<keyword evidence="11" id="KW-1185">Reference proteome</keyword>
<gene>
    <name evidence="10" type="ORF">ABE65_010830</name>
</gene>
<evidence type="ECO:0000256" key="1">
    <source>
        <dbReference type="ARBA" id="ARBA00004635"/>
    </source>
</evidence>
<dbReference type="InterPro" id="IPR008844">
    <property type="entry name" value="Spore_GerAC-like"/>
</dbReference>
<dbReference type="Gene3D" id="3.30.300.210">
    <property type="entry name" value="Nutrient germinant receptor protein C, domain 3"/>
    <property type="match status" value="1"/>
</dbReference>
<keyword evidence="4" id="KW-0732">Signal</keyword>
<dbReference type="GO" id="GO:0016020">
    <property type="term" value="C:membrane"/>
    <property type="evidence" value="ECO:0007669"/>
    <property type="project" value="UniProtKB-SubCell"/>
</dbReference>
<dbReference type="RefSeq" id="WP_066394639.1">
    <property type="nucleotide sequence ID" value="NZ_CP015378.1"/>
</dbReference>
<evidence type="ECO:0008006" key="12">
    <source>
        <dbReference type="Google" id="ProtNLM"/>
    </source>
</evidence>
<keyword evidence="3" id="KW-0309">Germination</keyword>
<dbReference type="PANTHER" id="PTHR35789:SF1">
    <property type="entry name" value="SPORE GERMINATION PROTEIN B3"/>
    <property type="match status" value="1"/>
</dbReference>
<evidence type="ECO:0000313" key="10">
    <source>
        <dbReference type="EMBL" id="ANC77270.1"/>
    </source>
</evidence>
<dbReference type="PROSITE" id="PS51257">
    <property type="entry name" value="PROKAR_LIPOPROTEIN"/>
    <property type="match status" value="1"/>
</dbReference>
<dbReference type="Pfam" id="PF05504">
    <property type="entry name" value="Spore_GerAC"/>
    <property type="match status" value="1"/>
</dbReference>
<evidence type="ECO:0000259" key="9">
    <source>
        <dbReference type="Pfam" id="PF25198"/>
    </source>
</evidence>
<evidence type="ECO:0000256" key="7">
    <source>
        <dbReference type="ARBA" id="ARBA00023288"/>
    </source>
</evidence>
<evidence type="ECO:0000256" key="5">
    <source>
        <dbReference type="ARBA" id="ARBA00023136"/>
    </source>
</evidence>
<name>A0A160IN64_9BACL</name>
<dbReference type="STRING" id="1221500.ABE65_010830"/>
<feature type="domain" description="Spore germination protein N-terminal" evidence="9">
    <location>
        <begin position="22"/>
        <end position="188"/>
    </location>
</feature>
<dbReference type="InterPro" id="IPR038501">
    <property type="entry name" value="Spore_GerAC_C_sf"/>
</dbReference>
<dbReference type="EMBL" id="CP015378">
    <property type="protein sequence ID" value="ANC77270.1"/>
    <property type="molecule type" value="Genomic_DNA"/>
</dbReference>
<protein>
    <recommendedName>
        <fullName evidence="12">Ger(X)C family spore germination protein</fullName>
    </recommendedName>
</protein>
<accession>A0A160IN64</accession>
<dbReference type="GO" id="GO:0009847">
    <property type="term" value="P:spore germination"/>
    <property type="evidence" value="ECO:0007669"/>
    <property type="project" value="InterPro"/>
</dbReference>
<keyword evidence="7" id="KW-0449">Lipoprotein</keyword>
<dbReference type="KEGG" id="fpn:ABE65_010830"/>
<dbReference type="InterPro" id="IPR057336">
    <property type="entry name" value="GerAC_N"/>
</dbReference>
<dbReference type="AlphaFoldDB" id="A0A160IN64"/>
<evidence type="ECO:0000256" key="6">
    <source>
        <dbReference type="ARBA" id="ARBA00023139"/>
    </source>
</evidence>
<proteinExistence type="inferred from homology"/>
<comment type="subcellular location">
    <subcellularLocation>
        <location evidence="1">Membrane</location>
        <topology evidence="1">Lipid-anchor</topology>
    </subcellularLocation>
</comment>
<evidence type="ECO:0000256" key="3">
    <source>
        <dbReference type="ARBA" id="ARBA00022544"/>
    </source>
</evidence>
<dbReference type="InterPro" id="IPR046953">
    <property type="entry name" value="Spore_GerAC-like_C"/>
</dbReference>
<reference evidence="10 11" key="1">
    <citation type="submission" date="2016-04" db="EMBL/GenBank/DDBJ databases">
        <title>Complete genome sequence of Fictibacillus phosphorivorans G25-29, a strain toxic to nematodes.</title>
        <authorList>
            <person name="Zheng Z."/>
        </authorList>
    </citation>
    <scope>NUCLEOTIDE SEQUENCE [LARGE SCALE GENOMIC DNA]</scope>
    <source>
        <strain evidence="10 11">G25-29</strain>
    </source>
</reference>
<keyword evidence="6" id="KW-0564">Palmitate</keyword>
<evidence type="ECO:0000256" key="2">
    <source>
        <dbReference type="ARBA" id="ARBA00007886"/>
    </source>
</evidence>
<sequence length="359" mass="40849">MVKKNLIFVFTLILLTGCFPSKKILEDVQLVSAVGYDYKSNSQVELNGMVAIPQRGEDVPPISEVFTATTNTSKMARALEQAESPKPFEIGRLDIALYNKRLAEKGIYDLVDTLQRDPSLGRDLYMAIVKGSTKTLLKQQYPLSETPSKYLLQLLDQNMNANIPKSNLHDFLYTYYGKGMDPNLPLLEKQGDRIRVIGTALLKDDKMVGQLKLEDSFLLKLLMEPFEKGIYEVKFKKNQFFTIQNLSSKVEYRFKNVKRSPKVDISVKVKGRVSEAPKIPVSDPYLIEQLESATEKAMNRRTNKIVKKLQKAKIDTIGLGDLARSRTRGFDFKRWDEQYPNIPINVKVKVEITQAGITE</sequence>
<evidence type="ECO:0000259" key="8">
    <source>
        <dbReference type="Pfam" id="PF05504"/>
    </source>
</evidence>
<keyword evidence="5" id="KW-0472">Membrane</keyword>
<dbReference type="NCBIfam" id="TIGR02887">
    <property type="entry name" value="spore_ger_x_C"/>
    <property type="match status" value="1"/>
</dbReference>
<dbReference type="PANTHER" id="PTHR35789">
    <property type="entry name" value="SPORE GERMINATION PROTEIN B3"/>
    <property type="match status" value="1"/>
</dbReference>
<evidence type="ECO:0000256" key="4">
    <source>
        <dbReference type="ARBA" id="ARBA00022729"/>
    </source>
</evidence>
<comment type="similarity">
    <text evidence="2">Belongs to the GerABKC lipoprotein family.</text>
</comment>
<dbReference type="Proteomes" id="UP000076623">
    <property type="component" value="Chromosome"/>
</dbReference>
<feature type="domain" description="Spore germination GerAC-like C-terminal" evidence="8">
    <location>
        <begin position="198"/>
        <end position="356"/>
    </location>
</feature>
<dbReference type="Pfam" id="PF25198">
    <property type="entry name" value="Spore_GerAC_N"/>
    <property type="match status" value="1"/>
</dbReference>